<sequence>MHEIYWEESGNSAGKPVVMLHGGPGGGSNPAMHRFHDPDVYRIIVFDQRGCGRSTPHAELADNTTWHLVADIETLREHLGIERWQVFGGSWGSALALAYAQTHPGRVSELVLRGIFTLRRAELQWFYQCGASWLFPDLFALFRDHIPRDEREDLIAAYHRRLTGPDADVRLEAAKRWAQWEGATLSVRPDPARVEHFAEDDFALAFASIEAHYFVNGGFFESDDQLLKNIDRIRHIPGVIVQGRYDVVTPARTAFDLAAAWPEAELKIIDVAGHTATEPGISEALIAATDSFKSRPA</sequence>
<evidence type="ECO:0000256" key="10">
    <source>
        <dbReference type="ARBA" id="ARBA00029605"/>
    </source>
</evidence>
<evidence type="ECO:0000256" key="13">
    <source>
        <dbReference type="RuleBase" id="RU003421"/>
    </source>
</evidence>
<accession>A0A7X3S8K1</accession>
<name>A0A7X3S8K1_9HYPH</name>
<evidence type="ECO:0000256" key="7">
    <source>
        <dbReference type="ARBA" id="ARBA00022490"/>
    </source>
</evidence>
<gene>
    <name evidence="15" type="primary">pip</name>
    <name evidence="15" type="ORF">GR183_13425</name>
</gene>
<dbReference type="InterPro" id="IPR002410">
    <property type="entry name" value="Peptidase_S33"/>
</dbReference>
<dbReference type="NCBIfam" id="TIGR01249">
    <property type="entry name" value="pro_imino_pep_1"/>
    <property type="match status" value="1"/>
</dbReference>
<dbReference type="GO" id="GO:0005737">
    <property type="term" value="C:cytoplasm"/>
    <property type="evidence" value="ECO:0007669"/>
    <property type="project" value="UniProtKB-SubCell"/>
</dbReference>
<evidence type="ECO:0000256" key="6">
    <source>
        <dbReference type="ARBA" id="ARBA00022438"/>
    </source>
</evidence>
<dbReference type="PANTHER" id="PTHR43722:SF1">
    <property type="entry name" value="PROLINE IMINOPEPTIDASE"/>
    <property type="match status" value="1"/>
</dbReference>
<dbReference type="InterPro" id="IPR005944">
    <property type="entry name" value="Pro_iminopeptidase"/>
</dbReference>
<protein>
    <recommendedName>
        <fullName evidence="5 11">Proline iminopeptidase</fullName>
        <shortName evidence="11">PIP</shortName>
        <ecNumber evidence="4 11">3.4.11.5</ecNumber>
    </recommendedName>
    <alternativeName>
        <fullName evidence="10 11">Prolyl aminopeptidase</fullName>
    </alternativeName>
</protein>
<dbReference type="PANTHER" id="PTHR43722">
    <property type="entry name" value="PROLINE IMINOPEPTIDASE"/>
    <property type="match status" value="1"/>
</dbReference>
<keyword evidence="6 11" id="KW-0031">Aminopeptidase</keyword>
<dbReference type="EMBL" id="WUMV01000006">
    <property type="protein sequence ID" value="MXN65908.1"/>
    <property type="molecule type" value="Genomic_DNA"/>
</dbReference>
<dbReference type="SUPFAM" id="SSF53474">
    <property type="entry name" value="alpha/beta-Hydrolases"/>
    <property type="match status" value="1"/>
</dbReference>
<evidence type="ECO:0000313" key="16">
    <source>
        <dbReference type="Proteomes" id="UP000433101"/>
    </source>
</evidence>
<dbReference type="PIRSF" id="PIRSF006431">
    <property type="entry name" value="Pept_S33"/>
    <property type="match status" value="1"/>
</dbReference>
<evidence type="ECO:0000256" key="2">
    <source>
        <dbReference type="ARBA" id="ARBA00004496"/>
    </source>
</evidence>
<evidence type="ECO:0000256" key="11">
    <source>
        <dbReference type="PIRNR" id="PIRNR006431"/>
    </source>
</evidence>
<evidence type="ECO:0000256" key="8">
    <source>
        <dbReference type="ARBA" id="ARBA00022670"/>
    </source>
</evidence>
<proteinExistence type="inferred from homology"/>
<evidence type="ECO:0000256" key="5">
    <source>
        <dbReference type="ARBA" id="ARBA00021843"/>
    </source>
</evidence>
<feature type="active site" description="Nucleophile" evidence="12">
    <location>
        <position position="90"/>
    </location>
</feature>
<feature type="domain" description="AB hydrolase-1" evidence="14">
    <location>
        <begin position="15"/>
        <end position="276"/>
    </location>
</feature>
<feature type="active site" description="Proton donor" evidence="12">
    <location>
        <position position="274"/>
    </location>
</feature>
<dbReference type="Proteomes" id="UP000433101">
    <property type="component" value="Unassembled WGS sequence"/>
</dbReference>
<dbReference type="InterPro" id="IPR029058">
    <property type="entry name" value="AB_hydrolase_fold"/>
</dbReference>
<keyword evidence="8 11" id="KW-0645">Protease</keyword>
<dbReference type="GO" id="GO:0006508">
    <property type="term" value="P:proteolysis"/>
    <property type="evidence" value="ECO:0007669"/>
    <property type="project" value="UniProtKB-KW"/>
</dbReference>
<dbReference type="PRINTS" id="PR00793">
    <property type="entry name" value="PROAMNOPTASE"/>
</dbReference>
<evidence type="ECO:0000256" key="12">
    <source>
        <dbReference type="PIRSR" id="PIRSR006431-1"/>
    </source>
</evidence>
<keyword evidence="7 11" id="KW-0963">Cytoplasm</keyword>
<dbReference type="PRINTS" id="PR00111">
    <property type="entry name" value="ABHYDROLASE"/>
</dbReference>
<dbReference type="GO" id="GO:0004177">
    <property type="term" value="F:aminopeptidase activity"/>
    <property type="evidence" value="ECO:0007669"/>
    <property type="project" value="UniProtKB-UniRule"/>
</dbReference>
<organism evidence="15 16">
    <name type="scientific">Stappia sediminis</name>
    <dbReference type="NCBI Taxonomy" id="2692190"/>
    <lineage>
        <taxon>Bacteria</taxon>
        <taxon>Pseudomonadati</taxon>
        <taxon>Pseudomonadota</taxon>
        <taxon>Alphaproteobacteria</taxon>
        <taxon>Hyphomicrobiales</taxon>
        <taxon>Stappiaceae</taxon>
        <taxon>Stappia</taxon>
    </lineage>
</organism>
<comment type="similarity">
    <text evidence="3 11 13">Belongs to the peptidase S33 family.</text>
</comment>
<dbReference type="InterPro" id="IPR000073">
    <property type="entry name" value="AB_hydrolase_1"/>
</dbReference>
<comment type="subcellular location">
    <subcellularLocation>
        <location evidence="2 11">Cytoplasm</location>
    </subcellularLocation>
</comment>
<dbReference type="Pfam" id="PF00561">
    <property type="entry name" value="Abhydrolase_1"/>
    <property type="match status" value="1"/>
</dbReference>
<evidence type="ECO:0000313" key="15">
    <source>
        <dbReference type="EMBL" id="MXN65908.1"/>
    </source>
</evidence>
<comment type="catalytic activity">
    <reaction evidence="1 11 13">
        <text>Release of N-terminal proline from a peptide.</text>
        <dbReference type="EC" id="3.4.11.5"/>
    </reaction>
</comment>
<comment type="caution">
    <text evidence="15">The sequence shown here is derived from an EMBL/GenBank/DDBJ whole genome shotgun (WGS) entry which is preliminary data.</text>
</comment>
<dbReference type="Gene3D" id="3.40.50.1820">
    <property type="entry name" value="alpha/beta hydrolase"/>
    <property type="match status" value="1"/>
</dbReference>
<reference evidence="15 16" key="1">
    <citation type="submission" date="2019-12" db="EMBL/GenBank/DDBJ databases">
        <authorList>
            <person name="Li M."/>
        </authorList>
    </citation>
    <scope>NUCLEOTIDE SEQUENCE [LARGE SCALE GENOMIC DNA]</scope>
    <source>
        <strain evidence="15 16">GBMRC 2046</strain>
    </source>
</reference>
<evidence type="ECO:0000256" key="1">
    <source>
        <dbReference type="ARBA" id="ARBA00001585"/>
    </source>
</evidence>
<evidence type="ECO:0000259" key="14">
    <source>
        <dbReference type="Pfam" id="PF00561"/>
    </source>
</evidence>
<evidence type="ECO:0000256" key="9">
    <source>
        <dbReference type="ARBA" id="ARBA00022801"/>
    </source>
</evidence>
<evidence type="ECO:0000256" key="3">
    <source>
        <dbReference type="ARBA" id="ARBA00010088"/>
    </source>
</evidence>
<feature type="active site" evidence="12">
    <location>
        <position position="246"/>
    </location>
</feature>
<keyword evidence="16" id="KW-1185">Reference proteome</keyword>
<dbReference type="EC" id="3.4.11.5" evidence="4 11"/>
<dbReference type="AlphaFoldDB" id="A0A7X3S8K1"/>
<keyword evidence="9 11" id="KW-0378">Hydrolase</keyword>
<evidence type="ECO:0000256" key="4">
    <source>
        <dbReference type="ARBA" id="ARBA00012568"/>
    </source>
</evidence>